<protein>
    <recommendedName>
        <fullName evidence="3">AAA+ ATPase domain-containing protein</fullName>
    </recommendedName>
</protein>
<organism evidence="1 2">
    <name type="scientific">Sphingomonas arvum</name>
    <dbReference type="NCBI Taxonomy" id="2992113"/>
    <lineage>
        <taxon>Bacteria</taxon>
        <taxon>Pseudomonadati</taxon>
        <taxon>Pseudomonadota</taxon>
        <taxon>Alphaproteobacteria</taxon>
        <taxon>Sphingomonadales</taxon>
        <taxon>Sphingomonadaceae</taxon>
        <taxon>Sphingomonas</taxon>
    </lineage>
</organism>
<dbReference type="EMBL" id="JAPDOB010000001">
    <property type="protein sequence ID" value="MCW3797131.1"/>
    <property type="molecule type" value="Genomic_DNA"/>
</dbReference>
<dbReference type="RefSeq" id="WP_264881247.1">
    <property type="nucleotide sequence ID" value="NZ_JAPDOB010000001.1"/>
</dbReference>
<evidence type="ECO:0000313" key="1">
    <source>
        <dbReference type="EMBL" id="MCW3797131.1"/>
    </source>
</evidence>
<dbReference type="Gene3D" id="3.40.50.300">
    <property type="entry name" value="P-loop containing nucleotide triphosphate hydrolases"/>
    <property type="match status" value="1"/>
</dbReference>
<keyword evidence="2" id="KW-1185">Reference proteome</keyword>
<dbReference type="Proteomes" id="UP001526246">
    <property type="component" value="Unassembled WGS sequence"/>
</dbReference>
<comment type="caution">
    <text evidence="1">The sequence shown here is derived from an EMBL/GenBank/DDBJ whole genome shotgun (WGS) entry which is preliminary data.</text>
</comment>
<dbReference type="InterPro" id="IPR027417">
    <property type="entry name" value="P-loop_NTPase"/>
</dbReference>
<reference evidence="1 2" key="1">
    <citation type="submission" date="2022-10" db="EMBL/GenBank/DDBJ databases">
        <title>Sphingomonas sp.</title>
        <authorList>
            <person name="Jin C."/>
        </authorList>
    </citation>
    <scope>NUCLEOTIDE SEQUENCE [LARGE SCALE GENOMIC DNA]</scope>
    <source>
        <strain evidence="1 2">BN140010</strain>
    </source>
</reference>
<evidence type="ECO:0000313" key="2">
    <source>
        <dbReference type="Proteomes" id="UP001526246"/>
    </source>
</evidence>
<name>A0ABT3JDL6_9SPHN</name>
<accession>A0ABT3JDL6</accession>
<dbReference type="SUPFAM" id="SSF52540">
    <property type="entry name" value="P-loop containing nucleoside triphosphate hydrolases"/>
    <property type="match status" value="1"/>
</dbReference>
<evidence type="ECO:0008006" key="3">
    <source>
        <dbReference type="Google" id="ProtNLM"/>
    </source>
</evidence>
<proteinExistence type="predicted"/>
<sequence>MNVFEVFTPTDTPTVTYVDRRDRALEAALRNALRTPKMITSLSGPSKSGKTVLIKKVLDPDSLISISGAAIKSADDLWNRVLNWMDAPSEQTKSSDHEVTLKAEAKGGGKVKIPLIAEGAAEASAGGEYAYGRGTEARHTRGGIDQVIKEIAGGDFVLFIDDYHYMDRDVQAEVARQLKEAAEAGVKICTASVPHRKDDVLRGNSELRGRVQAIDFEYWLPGEIEQIVTQGFSALNVDLPKENRARLVQESFGSPQLMQQICLQTCLRANIENTLPEKQEIVFTKDAIESVLEQASTTTDFSSLLEGLHNGPKPRGAPRNQFHFNDGTRGDVYRCILLAFKCDPPRLAYSYDDIYQLTRRVCIEEAPPGSSIASALEQLPQLAENLEPRSQIIEWSDDVFDIVDPYFLYFLRCSSKLKNLAKT</sequence>
<gene>
    <name evidence="1" type="ORF">OMW55_04830</name>
</gene>